<evidence type="ECO:0000256" key="1">
    <source>
        <dbReference type="SAM" id="MobiDB-lite"/>
    </source>
</evidence>
<feature type="region of interest" description="Disordered" evidence="1">
    <location>
        <begin position="40"/>
        <end position="112"/>
    </location>
</feature>
<feature type="compositionally biased region" description="Basic and acidic residues" evidence="1">
    <location>
        <begin position="53"/>
        <end position="64"/>
    </location>
</feature>
<evidence type="ECO:0000313" key="2">
    <source>
        <dbReference type="EMBL" id="GFR41411.1"/>
    </source>
</evidence>
<gene>
    <name evidence="2" type="ORF">Agub_g2094</name>
</gene>
<dbReference type="EMBL" id="BMAR01000001">
    <property type="protein sequence ID" value="GFR41411.1"/>
    <property type="molecule type" value="Genomic_DNA"/>
</dbReference>
<comment type="caution">
    <text evidence="2">The sequence shown here is derived from an EMBL/GenBank/DDBJ whole genome shotgun (WGS) entry which is preliminary data.</text>
</comment>
<dbReference type="Proteomes" id="UP001054857">
    <property type="component" value="Unassembled WGS sequence"/>
</dbReference>
<name>A0AAD3DGJ3_9CHLO</name>
<reference evidence="2 3" key="1">
    <citation type="journal article" date="2021" name="Sci. Rep.">
        <title>Genome sequencing of the multicellular alga Astrephomene provides insights into convergent evolution of germ-soma differentiation.</title>
        <authorList>
            <person name="Yamashita S."/>
            <person name="Yamamoto K."/>
            <person name="Matsuzaki R."/>
            <person name="Suzuki S."/>
            <person name="Yamaguchi H."/>
            <person name="Hirooka S."/>
            <person name="Minakuchi Y."/>
            <person name="Miyagishima S."/>
            <person name="Kawachi M."/>
            <person name="Toyoda A."/>
            <person name="Nozaki H."/>
        </authorList>
    </citation>
    <scope>NUCLEOTIDE SEQUENCE [LARGE SCALE GENOMIC DNA]</scope>
    <source>
        <strain evidence="2 3">NIES-4017</strain>
    </source>
</reference>
<accession>A0AAD3DGJ3</accession>
<keyword evidence="3" id="KW-1185">Reference proteome</keyword>
<proteinExistence type="predicted"/>
<organism evidence="2 3">
    <name type="scientific">Astrephomene gubernaculifera</name>
    <dbReference type="NCBI Taxonomy" id="47775"/>
    <lineage>
        <taxon>Eukaryota</taxon>
        <taxon>Viridiplantae</taxon>
        <taxon>Chlorophyta</taxon>
        <taxon>core chlorophytes</taxon>
        <taxon>Chlorophyceae</taxon>
        <taxon>CS clade</taxon>
        <taxon>Chlamydomonadales</taxon>
        <taxon>Astrephomenaceae</taxon>
        <taxon>Astrephomene</taxon>
    </lineage>
</organism>
<protein>
    <submittedName>
        <fullName evidence="2">Uncharacterized protein</fullName>
    </submittedName>
</protein>
<dbReference type="AlphaFoldDB" id="A0AAD3DGJ3"/>
<sequence>MRSGQLRLPFVGCQGCPAALTKRVYARPATIARRQLTTMSNWSPFGGKGGGSNKEKEDAARRALEQSFGPKKFGADASKKAAKPAAKPSEPPKPASSAPKNPLEGMFGGAGGSGGAFGGGGGGGGGGGAGGGGGGSFFSGGGAEQPGSEQPILAEFLELLRGSWMVFTNLCLFLAFSSFLHRSLNWFVQTELLVAVGAPQQAGERVIGKFFEAIEWVERHVLGWTLPGDEEEEESTSKVYEVLRNYTPKEASYTFAQLKYNLTDSERELLRKAYAVRYYERSGGRRDDVDMADVQALKDRLDPVEADRRAYRKAKAEGRLEEYWAAPGREEMYTRIVGQPRTA</sequence>
<evidence type="ECO:0000313" key="3">
    <source>
        <dbReference type="Proteomes" id="UP001054857"/>
    </source>
</evidence>